<feature type="transmembrane region" description="Helical" evidence="2">
    <location>
        <begin position="206"/>
        <end position="228"/>
    </location>
</feature>
<keyword evidence="2" id="KW-1133">Transmembrane helix</keyword>
<accession>A0A9W8DRX5</accession>
<evidence type="ECO:0000313" key="3">
    <source>
        <dbReference type="EMBL" id="KAJ1915274.1"/>
    </source>
</evidence>
<protein>
    <submittedName>
        <fullName evidence="3">Uncharacterized protein</fullName>
    </submittedName>
</protein>
<feature type="transmembrane region" description="Helical" evidence="2">
    <location>
        <begin position="395"/>
        <end position="419"/>
    </location>
</feature>
<dbReference type="Proteomes" id="UP001150538">
    <property type="component" value="Unassembled WGS sequence"/>
</dbReference>
<feature type="compositionally biased region" description="Low complexity" evidence="1">
    <location>
        <begin position="599"/>
        <end position="622"/>
    </location>
</feature>
<feature type="transmembrane region" description="Helical" evidence="2">
    <location>
        <begin position="157"/>
        <end position="177"/>
    </location>
</feature>
<dbReference type="EMBL" id="JANBPU010000154">
    <property type="protein sequence ID" value="KAJ1915274.1"/>
    <property type="molecule type" value="Genomic_DNA"/>
</dbReference>
<comment type="caution">
    <text evidence="3">The sequence shown here is derived from an EMBL/GenBank/DDBJ whole genome shotgun (WGS) entry which is preliminary data.</text>
</comment>
<name>A0A9W8DRX5_9FUNG</name>
<feature type="transmembrane region" description="Helical" evidence="2">
    <location>
        <begin position="79"/>
        <end position="100"/>
    </location>
</feature>
<keyword evidence="2" id="KW-0812">Transmembrane</keyword>
<evidence type="ECO:0000256" key="2">
    <source>
        <dbReference type="SAM" id="Phobius"/>
    </source>
</evidence>
<reference evidence="3" key="1">
    <citation type="submission" date="2022-07" db="EMBL/GenBank/DDBJ databases">
        <title>Phylogenomic reconstructions and comparative analyses of Kickxellomycotina fungi.</title>
        <authorList>
            <person name="Reynolds N.K."/>
            <person name="Stajich J.E."/>
            <person name="Barry K."/>
            <person name="Grigoriev I.V."/>
            <person name="Crous P."/>
            <person name="Smith M.E."/>
        </authorList>
    </citation>
    <scope>NUCLEOTIDE SEQUENCE</scope>
    <source>
        <strain evidence="3">NBRC 100468</strain>
    </source>
</reference>
<feature type="compositionally biased region" description="Pro residues" evidence="1">
    <location>
        <begin position="575"/>
        <end position="588"/>
    </location>
</feature>
<feature type="region of interest" description="Disordered" evidence="1">
    <location>
        <begin position="354"/>
        <end position="383"/>
    </location>
</feature>
<feature type="compositionally biased region" description="Polar residues" evidence="1">
    <location>
        <begin position="556"/>
        <end position="570"/>
    </location>
</feature>
<feature type="region of interest" description="Disordered" evidence="1">
    <location>
        <begin position="481"/>
        <end position="626"/>
    </location>
</feature>
<keyword evidence="4" id="KW-1185">Reference proteome</keyword>
<feature type="compositionally biased region" description="Basic residues" evidence="1">
    <location>
        <begin position="370"/>
        <end position="383"/>
    </location>
</feature>
<organism evidence="3 4">
    <name type="scientific">Mycoemilia scoparia</name>
    <dbReference type="NCBI Taxonomy" id="417184"/>
    <lineage>
        <taxon>Eukaryota</taxon>
        <taxon>Fungi</taxon>
        <taxon>Fungi incertae sedis</taxon>
        <taxon>Zoopagomycota</taxon>
        <taxon>Kickxellomycotina</taxon>
        <taxon>Kickxellomycetes</taxon>
        <taxon>Kickxellales</taxon>
        <taxon>Kickxellaceae</taxon>
        <taxon>Mycoemilia</taxon>
    </lineage>
</organism>
<feature type="compositionally biased region" description="Basic and acidic residues" evidence="1">
    <location>
        <begin position="498"/>
        <end position="512"/>
    </location>
</feature>
<keyword evidence="2" id="KW-0472">Membrane</keyword>
<gene>
    <name evidence="3" type="ORF">H4219_004406</name>
</gene>
<evidence type="ECO:0000313" key="4">
    <source>
        <dbReference type="Proteomes" id="UP001150538"/>
    </source>
</evidence>
<feature type="transmembrane region" description="Helical" evidence="2">
    <location>
        <begin position="112"/>
        <end position="145"/>
    </location>
</feature>
<feature type="transmembrane region" description="Helical" evidence="2">
    <location>
        <begin position="431"/>
        <end position="451"/>
    </location>
</feature>
<sequence>MAAPPIEYNLDHKVEIPDDFKLRPSGYINGFAYTAILAEIPIVTDAIKFVCYTNIPLCLLVILVVALNFRQRHFGDRVSFRLSASIALSDIMYSVTQLILMDNKATDSMSAISLRFIFFFKILSLIAFTFSTICIAFHLNISAILNKTRIAQAVHPYYEVISWVAAILVTWPVLFMFKEFRKIPQARAIVMIDTSRIRLQIQVWSIFIYFVLGITYCTVVCCLVMWRLMPIWRRISKPITMPSDANTHTAVGLSGSTRISGCASGLDHQGDKWKSLNDPEPCAKSSYDAISQHMNSMSFTHYNGLENVDHDDDFQHCQPSKLYSTISQSHTKSSNNKRPAYVSSTQLIDSHMTIGSASSSGGGGGYNSSIRKKLKSRRPKISPVMSKRRREVRFAVIRISLYVFIPLITVTFVALHEIMAQPTAVLTDLAMIMPALNGIFNFAIFVINPALDATWNDIFSAKSYDKFEALYTAVFKRLKAKNTPTSNNNNNNNINKCGSDDNDKNKNYDRFGGHRSSSSNNGNDDDDDNNGGGKGFIEKNSPCTNKRRSSEKSKTIEFSASTKNCSSTIASRPVTPSPPLPPPTPGIPSNPNFDPLGISASRSLSASTSSSSSSTSTSTSTRNWKDTTIGYNVDSHVV</sequence>
<feature type="transmembrane region" description="Helical" evidence="2">
    <location>
        <begin position="46"/>
        <end position="67"/>
    </location>
</feature>
<dbReference type="OrthoDB" id="3251871at2759"/>
<evidence type="ECO:0000256" key="1">
    <source>
        <dbReference type="SAM" id="MobiDB-lite"/>
    </source>
</evidence>
<dbReference type="AlphaFoldDB" id="A0A9W8DRX5"/>
<proteinExistence type="predicted"/>